<sequence>MTRPRTTKTAQAKPATKATGRKPAAGAAGTPRKRTPRKANAAALSLVKDTPQTVVDLRKPLQVRRRRFVGEHTSAQIVEARAVLASAMARLPIPSLLWLAQIDGRAAAVLADGTSLVHTHERAPEFTAILRCPTGGLHAELVTNEQDLRAARAVTATCNRRHDDTDPAAGTYDWHKAATLGIQTVVPSRLSPLNAGLQTAKKATEDTQSMSLDEIGAHIADQLAADQPKEHPQP</sequence>
<feature type="region of interest" description="Disordered" evidence="1">
    <location>
        <begin position="1"/>
        <end position="39"/>
    </location>
</feature>
<proteinExistence type="predicted"/>
<gene>
    <name evidence="2" type="ORF">GCM10022295_85890</name>
</gene>
<comment type="caution">
    <text evidence="2">The sequence shown here is derived from an EMBL/GenBank/DDBJ whole genome shotgun (WGS) entry which is preliminary data.</text>
</comment>
<keyword evidence="3" id="KW-1185">Reference proteome</keyword>
<evidence type="ECO:0000313" key="2">
    <source>
        <dbReference type="EMBL" id="GAA3591054.1"/>
    </source>
</evidence>
<dbReference type="EMBL" id="BAABCE010000027">
    <property type="protein sequence ID" value="GAA3591054.1"/>
    <property type="molecule type" value="Genomic_DNA"/>
</dbReference>
<evidence type="ECO:0000256" key="1">
    <source>
        <dbReference type="SAM" id="MobiDB-lite"/>
    </source>
</evidence>
<protein>
    <submittedName>
        <fullName evidence="2">Uncharacterized protein</fullName>
    </submittedName>
</protein>
<reference evidence="3" key="1">
    <citation type="journal article" date="2019" name="Int. J. Syst. Evol. Microbiol.">
        <title>The Global Catalogue of Microorganisms (GCM) 10K type strain sequencing project: providing services to taxonomists for standard genome sequencing and annotation.</title>
        <authorList>
            <consortium name="The Broad Institute Genomics Platform"/>
            <consortium name="The Broad Institute Genome Sequencing Center for Infectious Disease"/>
            <person name="Wu L."/>
            <person name="Ma J."/>
        </authorList>
    </citation>
    <scope>NUCLEOTIDE SEQUENCE [LARGE SCALE GENOMIC DNA]</scope>
    <source>
        <strain evidence="3">JCM 17656</strain>
    </source>
</reference>
<accession>A0ABP6YTV7</accession>
<dbReference type="Proteomes" id="UP001500707">
    <property type="component" value="Unassembled WGS sequence"/>
</dbReference>
<evidence type="ECO:0000313" key="3">
    <source>
        <dbReference type="Proteomes" id="UP001500707"/>
    </source>
</evidence>
<dbReference type="RefSeq" id="WP_346186347.1">
    <property type="nucleotide sequence ID" value="NZ_BAABCE010000027.1"/>
</dbReference>
<organism evidence="2 3">
    <name type="scientific">Streptomyces osmaniensis</name>
    <dbReference type="NCBI Taxonomy" id="593134"/>
    <lineage>
        <taxon>Bacteria</taxon>
        <taxon>Bacillati</taxon>
        <taxon>Actinomycetota</taxon>
        <taxon>Actinomycetes</taxon>
        <taxon>Kitasatosporales</taxon>
        <taxon>Streptomycetaceae</taxon>
        <taxon>Streptomyces</taxon>
    </lineage>
</organism>
<feature type="compositionally biased region" description="Low complexity" evidence="1">
    <location>
        <begin position="7"/>
        <end position="18"/>
    </location>
</feature>
<name>A0ABP6YTV7_9ACTN</name>